<organism evidence="1 2">
    <name type="scientific">Gordonia phage Skog</name>
    <dbReference type="NCBI Taxonomy" id="2704033"/>
    <lineage>
        <taxon>Viruses</taxon>
        <taxon>Duplodnaviria</taxon>
        <taxon>Heunggongvirae</taxon>
        <taxon>Uroviricota</taxon>
        <taxon>Caudoviricetes</taxon>
        <taxon>Skogvirus</taxon>
        <taxon>Skogvirus Skog</taxon>
    </lineage>
</organism>
<dbReference type="EMBL" id="MN908687">
    <property type="protein sequence ID" value="QIG58183.1"/>
    <property type="molecule type" value="Genomic_DNA"/>
</dbReference>
<dbReference type="KEGG" id="vg:64766513"/>
<evidence type="ECO:0000313" key="2">
    <source>
        <dbReference type="Proteomes" id="UP000503093"/>
    </source>
</evidence>
<accession>A0A6G6XK81</accession>
<evidence type="ECO:0000313" key="1">
    <source>
        <dbReference type="EMBL" id="QIG58183.1"/>
    </source>
</evidence>
<name>A0A6G6XK81_9CAUD</name>
<proteinExistence type="predicted"/>
<keyword evidence="2" id="KW-1185">Reference proteome</keyword>
<dbReference type="RefSeq" id="YP_010059281.1">
    <property type="nucleotide sequence ID" value="NC_054725.1"/>
</dbReference>
<sequence>MTTTLAPTTIVEIDTRIAELSAEVARIEAILGQARKVLAVETDKYEGWSRYYLVTGGHLHASTNCSTCFVTTEFQWLTDLSGLSRKEIVELAGERACTVCFPDAPVEARSRKSVLFTDEEKAAEVARQVARQERAAKAAEKATKEVLDPETGKQLFKTERTAENELGSKLEDAHRSLVWEAESADHRAQLTTLAVERADEAKKIAAALAAKRGVTVEKILAEKVTKVAARIVADAKAYNKGHLARQFGEVKVPTKDQVIEKLQSLLA</sequence>
<gene>
    <name evidence="1" type="primary">31</name>
    <name evidence="1" type="ORF">SEA_SKOG_31</name>
</gene>
<dbReference type="Proteomes" id="UP000503093">
    <property type="component" value="Segment"/>
</dbReference>
<protein>
    <submittedName>
        <fullName evidence="1">Uncharacterized protein</fullName>
    </submittedName>
</protein>
<reference evidence="1 2" key="1">
    <citation type="submission" date="2020-01" db="EMBL/GenBank/DDBJ databases">
        <authorList>
            <person name="Alvaro L.E."/>
            <person name="Baker K.N."/>
            <person name="Baxter I.S."/>
            <person name="Brown M.R."/>
            <person name="Driscoll K.D."/>
            <person name="Elrubaie J.M."/>
            <person name="Feith S.L."/>
            <person name="Indihar D.F."/>
            <person name="Knoch V.T."/>
            <person name="Koirtyohann K.M."/>
            <person name="Kratz M.A."/>
            <person name="Lear A.H."/>
            <person name="Lindblom K.E."/>
            <person name="Marcus E.R."/>
            <person name="Murphy M.E."/>
            <person name="Sensor R."/>
            <person name="Sherman S.J."/>
            <person name="Swift V.R."/>
            <person name="White K.E."/>
            <person name="Wills S.J."/>
            <person name="Gatt S.M."/>
            <person name="Lohbauer S.A."/>
            <person name="Power T.R."/>
            <person name="Rosales K.A."/>
            <person name="Sisson B.M."/>
            <person name="Isern S."/>
            <person name="Michael S.F."/>
            <person name="Sunnen C.N."/>
            <person name="Garlena R.A."/>
            <person name="Russell D.A."/>
            <person name="Pope W.H."/>
            <person name="Jacobs-Sera D."/>
            <person name="Hatfull G.F."/>
        </authorList>
    </citation>
    <scope>NUCLEOTIDE SEQUENCE [LARGE SCALE GENOMIC DNA]</scope>
</reference>
<dbReference type="GeneID" id="64766513"/>